<accession>M4BDN4</accession>
<protein>
    <submittedName>
        <fullName evidence="1">Uncharacterized protein</fullName>
    </submittedName>
</protein>
<proteinExistence type="predicted"/>
<dbReference type="InParanoid" id="M4BDN4"/>
<evidence type="ECO:0000313" key="2">
    <source>
        <dbReference type="Proteomes" id="UP000011713"/>
    </source>
</evidence>
<sequence length="62" mass="6852">MPHFIAQIIKSTDTMKNQEVDVARGGLVCTLAEWCTPQCSVLGSVFSIPMWVLGQVSRDSLR</sequence>
<dbReference type="EMBL" id="JH598161">
    <property type="status" value="NOT_ANNOTATED_CDS"/>
    <property type="molecule type" value="Genomic_DNA"/>
</dbReference>
<reference evidence="2" key="1">
    <citation type="journal article" date="2010" name="Science">
        <title>Signatures of adaptation to obligate biotrophy in the Hyaloperonospora arabidopsidis genome.</title>
        <authorList>
            <person name="Baxter L."/>
            <person name="Tripathy S."/>
            <person name="Ishaque N."/>
            <person name="Boot N."/>
            <person name="Cabral A."/>
            <person name="Kemen E."/>
            <person name="Thines M."/>
            <person name="Ah-Fong A."/>
            <person name="Anderson R."/>
            <person name="Badejoko W."/>
            <person name="Bittner-Eddy P."/>
            <person name="Boore J.L."/>
            <person name="Chibucos M.C."/>
            <person name="Coates M."/>
            <person name="Dehal P."/>
            <person name="Delehaunty K."/>
            <person name="Dong S."/>
            <person name="Downton P."/>
            <person name="Dumas B."/>
            <person name="Fabro G."/>
            <person name="Fronick C."/>
            <person name="Fuerstenberg S.I."/>
            <person name="Fulton L."/>
            <person name="Gaulin E."/>
            <person name="Govers F."/>
            <person name="Hughes L."/>
            <person name="Humphray S."/>
            <person name="Jiang R.H."/>
            <person name="Judelson H."/>
            <person name="Kamoun S."/>
            <person name="Kyung K."/>
            <person name="Meijer H."/>
            <person name="Minx P."/>
            <person name="Morris P."/>
            <person name="Nelson J."/>
            <person name="Phuntumart V."/>
            <person name="Qutob D."/>
            <person name="Rehmany A."/>
            <person name="Rougon-Cardoso A."/>
            <person name="Ryden P."/>
            <person name="Torto-Alalibo T."/>
            <person name="Studholme D."/>
            <person name="Wang Y."/>
            <person name="Win J."/>
            <person name="Wood J."/>
            <person name="Clifton S.W."/>
            <person name="Rogers J."/>
            <person name="Van den Ackerveken G."/>
            <person name="Jones J.D."/>
            <person name="McDowell J.M."/>
            <person name="Beynon J."/>
            <person name="Tyler B.M."/>
        </authorList>
    </citation>
    <scope>NUCLEOTIDE SEQUENCE [LARGE SCALE GENOMIC DNA]</scope>
    <source>
        <strain evidence="2">Emoy2</strain>
    </source>
</reference>
<evidence type="ECO:0000313" key="1">
    <source>
        <dbReference type="EnsemblProtists" id="HpaP804401"/>
    </source>
</evidence>
<dbReference type="Proteomes" id="UP000011713">
    <property type="component" value="Unassembled WGS sequence"/>
</dbReference>
<name>M4BDN4_HYAAE</name>
<dbReference type="HOGENOM" id="CLU_2908853_0_0_1"/>
<reference evidence="1" key="2">
    <citation type="submission" date="2015-06" db="UniProtKB">
        <authorList>
            <consortium name="EnsemblProtists"/>
        </authorList>
    </citation>
    <scope>IDENTIFICATION</scope>
    <source>
        <strain evidence="1">Emoy2</strain>
    </source>
</reference>
<keyword evidence="2" id="KW-1185">Reference proteome</keyword>
<dbReference type="VEuPathDB" id="FungiDB:HpaG804401"/>
<organism evidence="1 2">
    <name type="scientific">Hyaloperonospora arabidopsidis (strain Emoy2)</name>
    <name type="common">Downy mildew agent</name>
    <name type="synonym">Peronospora arabidopsidis</name>
    <dbReference type="NCBI Taxonomy" id="559515"/>
    <lineage>
        <taxon>Eukaryota</taxon>
        <taxon>Sar</taxon>
        <taxon>Stramenopiles</taxon>
        <taxon>Oomycota</taxon>
        <taxon>Peronosporomycetes</taxon>
        <taxon>Peronosporales</taxon>
        <taxon>Peronosporaceae</taxon>
        <taxon>Hyaloperonospora</taxon>
    </lineage>
</organism>
<dbReference type="EnsemblProtists" id="HpaT804401">
    <property type="protein sequence ID" value="HpaP804401"/>
    <property type="gene ID" value="HpaG804401"/>
</dbReference>
<dbReference type="AlphaFoldDB" id="M4BDN4"/>